<reference evidence="4" key="1">
    <citation type="submission" date="2017-03" db="EMBL/GenBank/DDBJ databases">
        <title>Genomes of endolithic fungi from Antarctica.</title>
        <authorList>
            <person name="Coleine C."/>
            <person name="Masonjones S."/>
            <person name="Stajich J.E."/>
        </authorList>
    </citation>
    <scope>NUCLEOTIDE SEQUENCE [LARGE SCALE GENOMIC DNA]</scope>
    <source>
        <strain evidence="4">CCFEE 5527</strain>
    </source>
</reference>
<dbReference type="EMBL" id="NAJO01000011">
    <property type="protein sequence ID" value="OQO09072.1"/>
    <property type="molecule type" value="Genomic_DNA"/>
</dbReference>
<keyword evidence="4" id="KW-1185">Reference proteome</keyword>
<feature type="compositionally biased region" description="Polar residues" evidence="2">
    <location>
        <begin position="102"/>
        <end position="113"/>
    </location>
</feature>
<evidence type="ECO:0000256" key="2">
    <source>
        <dbReference type="SAM" id="MobiDB-lite"/>
    </source>
</evidence>
<feature type="coiled-coil region" evidence="1">
    <location>
        <begin position="672"/>
        <end position="934"/>
    </location>
</feature>
<dbReference type="AlphaFoldDB" id="A0A1V8TCY7"/>
<feature type="compositionally biased region" description="Polar residues" evidence="2">
    <location>
        <begin position="453"/>
        <end position="470"/>
    </location>
</feature>
<feature type="region of interest" description="Disordered" evidence="2">
    <location>
        <begin position="102"/>
        <end position="124"/>
    </location>
</feature>
<dbReference type="STRING" id="1507870.A0A1V8TCY7"/>
<dbReference type="Proteomes" id="UP000192596">
    <property type="component" value="Unassembled WGS sequence"/>
</dbReference>
<sequence length="952" mass="102183">MRVALQHDLWTCPGSEAELLSDVQHSGISDNKVADGIPSMIHNKHREPEPDPASEAPGTGIESGDSESAVLRITHREDTDVVRHVLSPGEIDMKTFVQHEVSTNDPAQNSGKQMSGPDSGAMDPNSPEPIIQGSMAVEPNDGFEISSDTKILQPAIQTELHLVGAILDGAQDGIMSVQSSSEEAPIRHMMRSAVEVNAVDDENEVAGAAATAGQLSRAQMVAVTVAPAIHEPNSVDNGATRSLGEWLAVVMTGPAPATMSDTSVNHLPKTSVGWTIVKDLVAMDSTIDSVPENSEAMETDQRTTESSSSIAMTTPIDLCTPESYAAPRQTLLIDDREMSALVDTDEKMDVDNEKPVPSDQPDAETSPQTAIHQRAVSIGSKAPSVQTGRIEVNKASSAAKIDATGAATLKRKASEGASNEAPMKKSKLAVSAPLTKATSNTASRKNLPGSMAKATTKSPASESASLSTEVVTIDSGPSRPASQSAIPPPRPIASNAKRPASGESGKPTGTPSPTKDGVESTRTAATPEPKATVADTKKPIANKTDKGTATPRITGDDEVQVTVSAKMKPKTAAVTPKDATASQTASKTTTLSVAEDDDFGDQDDDEDDEPGSEVGNKDIQTPIRPACSRCKVIMRKELKGTHDKAMKALKKAHETALAAQKKKFNQSIADQKASLEKKAKTAADSHEKAIEKLEARLEKSKEASIEKIKDLKEKHETKVESLTNDLEEAVAKRREVEKAATAALKKHREDMQAKDDKLKEEIRKMKLAKKAELDYLKPEFSTAIKDKMREIRELTINKERLEKALSESTADAEAQSKAAEKWQMDYTAGERRKLRAKKRVEELEGELDAIRKSGLGANPNVRAMRDDYEDELEEMRGRVDRARRNEVESGHRVVAEQRALFSMRAANEGHKARAEEAEKVAAKAELENKVLRGMVASLSGRGGGRADVEMSG</sequence>
<feature type="region of interest" description="Disordered" evidence="2">
    <location>
        <begin position="343"/>
        <end position="372"/>
    </location>
</feature>
<organism evidence="3 4">
    <name type="scientific">Cryoendolithus antarcticus</name>
    <dbReference type="NCBI Taxonomy" id="1507870"/>
    <lineage>
        <taxon>Eukaryota</taxon>
        <taxon>Fungi</taxon>
        <taxon>Dikarya</taxon>
        <taxon>Ascomycota</taxon>
        <taxon>Pezizomycotina</taxon>
        <taxon>Dothideomycetes</taxon>
        <taxon>Dothideomycetidae</taxon>
        <taxon>Cladosporiales</taxon>
        <taxon>Cladosporiaceae</taxon>
        <taxon>Cryoendolithus</taxon>
    </lineage>
</organism>
<gene>
    <name evidence="3" type="ORF">B0A48_05963</name>
</gene>
<feature type="region of interest" description="Disordered" evidence="2">
    <location>
        <begin position="41"/>
        <end position="65"/>
    </location>
</feature>
<feature type="compositionally biased region" description="Low complexity" evidence="2">
    <location>
        <begin position="579"/>
        <end position="592"/>
    </location>
</feature>
<accession>A0A1V8TCY7</accession>
<protein>
    <submittedName>
        <fullName evidence="3">Uncharacterized protein</fullName>
    </submittedName>
</protein>
<dbReference type="InParanoid" id="A0A1V8TCY7"/>
<feature type="compositionally biased region" description="Acidic residues" evidence="2">
    <location>
        <begin position="594"/>
        <end position="611"/>
    </location>
</feature>
<name>A0A1V8TCY7_9PEZI</name>
<comment type="caution">
    <text evidence="3">The sequence shown here is derived from an EMBL/GenBank/DDBJ whole genome shotgun (WGS) entry which is preliminary data.</text>
</comment>
<feature type="region of interest" description="Disordered" evidence="2">
    <location>
        <begin position="410"/>
        <end position="624"/>
    </location>
</feature>
<feature type="compositionally biased region" description="Basic and acidic residues" evidence="2">
    <location>
        <begin position="343"/>
        <end position="356"/>
    </location>
</feature>
<feature type="region of interest" description="Disordered" evidence="2">
    <location>
        <begin position="290"/>
        <end position="309"/>
    </location>
</feature>
<evidence type="ECO:0000313" key="4">
    <source>
        <dbReference type="Proteomes" id="UP000192596"/>
    </source>
</evidence>
<keyword evidence="1" id="KW-0175">Coiled coil</keyword>
<evidence type="ECO:0000256" key="1">
    <source>
        <dbReference type="SAM" id="Coils"/>
    </source>
</evidence>
<feature type="compositionally biased region" description="Basic and acidic residues" evidence="2">
    <location>
        <begin position="535"/>
        <end position="546"/>
    </location>
</feature>
<evidence type="ECO:0000313" key="3">
    <source>
        <dbReference type="EMBL" id="OQO09072.1"/>
    </source>
</evidence>
<proteinExistence type="predicted"/>